<protein>
    <submittedName>
        <fullName evidence="1">Uncharacterized protein</fullName>
    </submittedName>
</protein>
<accession>A0A4R8DSE7</accession>
<sequence length="160" mass="18561">MMDELTMKDSLEKVETGTLIFWDPVIQRALTEQSALQWICSAKPVFGRIYDLCIIAKVAEGWYLSDRPQTPGAFAYPVNIRFALDPELLFDREVEALTPLQRQRGKESPYVSFRKKLHFIQRLEVPMDKARLTGSIVYEVFKNEVKQPTAYTRFSIPLKE</sequence>
<gene>
    <name evidence="1" type="ORF">EDB95_2171</name>
</gene>
<keyword evidence="2" id="KW-1185">Reference proteome</keyword>
<evidence type="ECO:0000313" key="1">
    <source>
        <dbReference type="EMBL" id="TDX01140.1"/>
    </source>
</evidence>
<reference evidence="1 2" key="1">
    <citation type="submission" date="2019-03" db="EMBL/GenBank/DDBJ databases">
        <title>Genomic Encyclopedia of Type Strains, Phase IV (KMG-IV): sequencing the most valuable type-strain genomes for metagenomic binning, comparative biology and taxonomic classification.</title>
        <authorList>
            <person name="Goeker M."/>
        </authorList>
    </citation>
    <scope>NUCLEOTIDE SEQUENCE [LARGE SCALE GENOMIC DNA]</scope>
    <source>
        <strain evidence="1 2">DSM 100059</strain>
    </source>
</reference>
<dbReference type="RefSeq" id="WP_133993433.1">
    <property type="nucleotide sequence ID" value="NZ_SODV01000001.1"/>
</dbReference>
<dbReference type="Proteomes" id="UP000294498">
    <property type="component" value="Unassembled WGS sequence"/>
</dbReference>
<comment type="caution">
    <text evidence="1">The sequence shown here is derived from an EMBL/GenBank/DDBJ whole genome shotgun (WGS) entry which is preliminary data.</text>
</comment>
<evidence type="ECO:0000313" key="2">
    <source>
        <dbReference type="Proteomes" id="UP000294498"/>
    </source>
</evidence>
<name>A0A4R8DSE7_9BACT</name>
<dbReference type="AlphaFoldDB" id="A0A4R8DSE7"/>
<dbReference type="EMBL" id="SODV01000001">
    <property type="protein sequence ID" value="TDX01140.1"/>
    <property type="molecule type" value="Genomic_DNA"/>
</dbReference>
<organism evidence="1 2">
    <name type="scientific">Dinghuibacter silviterrae</name>
    <dbReference type="NCBI Taxonomy" id="1539049"/>
    <lineage>
        <taxon>Bacteria</taxon>
        <taxon>Pseudomonadati</taxon>
        <taxon>Bacteroidota</taxon>
        <taxon>Chitinophagia</taxon>
        <taxon>Chitinophagales</taxon>
        <taxon>Chitinophagaceae</taxon>
        <taxon>Dinghuibacter</taxon>
    </lineage>
</organism>
<proteinExistence type="predicted"/>